<evidence type="ECO:0000256" key="1">
    <source>
        <dbReference type="ARBA" id="ARBA00004651"/>
    </source>
</evidence>
<keyword evidence="3" id="KW-1003">Cell membrane</keyword>
<feature type="domain" description="Ionotropic glutamate receptor L-glutamate and glycine-binding" evidence="14">
    <location>
        <begin position="199"/>
        <end position="295"/>
    </location>
</feature>
<keyword evidence="7 13" id="KW-0472">Membrane</keyword>
<evidence type="ECO:0000256" key="10">
    <source>
        <dbReference type="ARBA" id="ARBA00023286"/>
    </source>
</evidence>
<dbReference type="GO" id="GO:0005886">
    <property type="term" value="C:plasma membrane"/>
    <property type="evidence" value="ECO:0007669"/>
    <property type="project" value="UniProtKB-SubCell"/>
</dbReference>
<protein>
    <recommendedName>
        <fullName evidence="18">Ionotropic glutamate receptor L-glutamate and glycine-binding domain-containing protein</fullName>
    </recommendedName>
</protein>
<dbReference type="Pfam" id="PF10613">
    <property type="entry name" value="Lig_chan-Glu_bd"/>
    <property type="match status" value="1"/>
</dbReference>
<evidence type="ECO:0000256" key="9">
    <source>
        <dbReference type="ARBA" id="ARBA00023180"/>
    </source>
</evidence>
<dbReference type="Proteomes" id="UP001562425">
    <property type="component" value="Unassembled WGS sequence"/>
</dbReference>
<evidence type="ECO:0000259" key="14">
    <source>
        <dbReference type="Pfam" id="PF10613"/>
    </source>
</evidence>
<dbReference type="PANTHER" id="PTHR42643:SF42">
    <property type="entry name" value="IONOTROPIC GLUTAMATE RECEPTOR L-GLUTAMATE AND GLYCINE-BINDING DOMAIN-CONTAINING PROTEIN"/>
    <property type="match status" value="1"/>
</dbReference>
<evidence type="ECO:0000256" key="4">
    <source>
        <dbReference type="ARBA" id="ARBA00022692"/>
    </source>
</evidence>
<evidence type="ECO:0000256" key="2">
    <source>
        <dbReference type="ARBA" id="ARBA00022448"/>
    </source>
</evidence>
<keyword evidence="2" id="KW-0813">Transport</keyword>
<evidence type="ECO:0000256" key="7">
    <source>
        <dbReference type="ARBA" id="ARBA00023136"/>
    </source>
</evidence>
<keyword evidence="10" id="KW-1071">Ligand-gated ion channel</keyword>
<evidence type="ECO:0000256" key="6">
    <source>
        <dbReference type="ARBA" id="ARBA00023065"/>
    </source>
</evidence>
<evidence type="ECO:0000313" key="16">
    <source>
        <dbReference type="EMBL" id="KAL1397831.1"/>
    </source>
</evidence>
<feature type="region of interest" description="Disordered" evidence="12">
    <location>
        <begin position="34"/>
        <end position="55"/>
    </location>
</feature>
<comment type="subcellular location">
    <subcellularLocation>
        <location evidence="1">Cell membrane</location>
        <topology evidence="1">Multi-pass membrane protein</topology>
    </subcellularLocation>
</comment>
<keyword evidence="5 13" id="KW-1133">Transmembrane helix</keyword>
<evidence type="ECO:0000256" key="12">
    <source>
        <dbReference type="SAM" id="MobiDB-lite"/>
    </source>
</evidence>
<evidence type="ECO:0000313" key="17">
    <source>
        <dbReference type="Proteomes" id="UP001562425"/>
    </source>
</evidence>
<sequence>MNCAGANKVLFEASRYELFNASFHWLIIDKKASSTNDDDDEAPDGTGTDRLQRGQWRNCRRRSQVPSLFGRGPPAVSDGNNGSFCSDDGDEDTTTLDRLETMNISINAEITLVRESSVAGGAAANGDRRWKVYALFDIWNPGFISGGQLNVTAMGNYVVDNAGGGRLTVWFHQQSTVVRRRDMRGLKLKIMTVVTQRPGIPFEVYLATPNNTHLDSVHRYNFGLMSYIRDYFNFSFIMRRTKSWGYLRNGTFDGMIGALSRREVDLGGSPMFFRQERHRVVSYTTRSFMERPCFIFRHPKRQNTMRNPFLLPFETVIWYLMVFCGALLVVVLFASYHFEES</sequence>
<keyword evidence="6" id="KW-0406">Ion transport</keyword>
<keyword evidence="17" id="KW-1185">Reference proteome</keyword>
<organism evidence="16 17">
    <name type="scientific">Culex pipiens pipiens</name>
    <name type="common">Northern house mosquito</name>
    <dbReference type="NCBI Taxonomy" id="38569"/>
    <lineage>
        <taxon>Eukaryota</taxon>
        <taxon>Metazoa</taxon>
        <taxon>Ecdysozoa</taxon>
        <taxon>Arthropoda</taxon>
        <taxon>Hexapoda</taxon>
        <taxon>Insecta</taxon>
        <taxon>Pterygota</taxon>
        <taxon>Neoptera</taxon>
        <taxon>Endopterygota</taxon>
        <taxon>Diptera</taxon>
        <taxon>Nematocera</taxon>
        <taxon>Culicoidea</taxon>
        <taxon>Culicidae</taxon>
        <taxon>Culicinae</taxon>
        <taxon>Culicini</taxon>
        <taxon>Culex</taxon>
        <taxon>Culex</taxon>
    </lineage>
</organism>
<dbReference type="Gene3D" id="3.40.190.10">
    <property type="entry name" value="Periplasmic binding protein-like II"/>
    <property type="match status" value="1"/>
</dbReference>
<gene>
    <name evidence="16" type="ORF">pipiens_009446</name>
</gene>
<dbReference type="EMBL" id="JBEHCU010006127">
    <property type="protein sequence ID" value="KAL1397831.1"/>
    <property type="molecule type" value="Genomic_DNA"/>
</dbReference>
<keyword evidence="8" id="KW-0675">Receptor</keyword>
<dbReference type="FunFam" id="3.40.190.10:FF:000188">
    <property type="entry name" value="Ionotropic receptor 64a"/>
    <property type="match status" value="1"/>
</dbReference>
<evidence type="ECO:0000256" key="3">
    <source>
        <dbReference type="ARBA" id="ARBA00022475"/>
    </source>
</evidence>
<evidence type="ECO:0000256" key="5">
    <source>
        <dbReference type="ARBA" id="ARBA00022989"/>
    </source>
</evidence>
<feature type="transmembrane region" description="Helical" evidence="13">
    <location>
        <begin position="316"/>
        <end position="338"/>
    </location>
</feature>
<keyword evidence="9" id="KW-0325">Glycoprotein</keyword>
<comment type="caution">
    <text evidence="16">The sequence shown here is derived from an EMBL/GenBank/DDBJ whole genome shotgun (WGS) entry which is preliminary data.</text>
</comment>
<evidence type="ECO:0008006" key="18">
    <source>
        <dbReference type="Google" id="ProtNLM"/>
    </source>
</evidence>
<evidence type="ECO:0000259" key="15">
    <source>
        <dbReference type="Pfam" id="PF24576"/>
    </source>
</evidence>
<dbReference type="PANTHER" id="PTHR42643">
    <property type="entry name" value="IONOTROPIC RECEPTOR 20A-RELATED"/>
    <property type="match status" value="1"/>
</dbReference>
<dbReference type="AlphaFoldDB" id="A0ABD1DE06"/>
<proteinExistence type="predicted"/>
<dbReference type="InterPro" id="IPR019594">
    <property type="entry name" value="Glu/Gly-bd"/>
</dbReference>
<dbReference type="InterPro" id="IPR052192">
    <property type="entry name" value="Insect_Ionotropic_Sensory_Rcpt"/>
</dbReference>
<accession>A0ABD1DE06</accession>
<keyword evidence="11" id="KW-0407">Ion channel</keyword>
<dbReference type="InterPro" id="IPR057074">
    <property type="entry name" value="IR75A_N"/>
</dbReference>
<evidence type="ECO:0000256" key="11">
    <source>
        <dbReference type="ARBA" id="ARBA00023303"/>
    </source>
</evidence>
<dbReference type="SUPFAM" id="SSF53850">
    <property type="entry name" value="Periplasmic binding protein-like II"/>
    <property type="match status" value="1"/>
</dbReference>
<name>A0ABD1DE06_CULPP</name>
<reference evidence="16 17" key="1">
    <citation type="submission" date="2024-05" db="EMBL/GenBank/DDBJ databases">
        <title>Culex pipiens pipiens assembly and annotation.</title>
        <authorList>
            <person name="Alout H."/>
            <person name="Durand T."/>
        </authorList>
    </citation>
    <scope>NUCLEOTIDE SEQUENCE [LARGE SCALE GENOMIC DNA]</scope>
    <source>
        <strain evidence="16">HA-2024</strain>
        <tissue evidence="16">Whole body</tissue>
    </source>
</reference>
<dbReference type="Pfam" id="PF24576">
    <property type="entry name" value="IR75A_N"/>
    <property type="match status" value="1"/>
</dbReference>
<feature type="non-terminal residue" evidence="16">
    <location>
        <position position="341"/>
    </location>
</feature>
<feature type="domain" description="Ionotropic receptor 75a N-terminal" evidence="15">
    <location>
        <begin position="92"/>
        <end position="193"/>
    </location>
</feature>
<evidence type="ECO:0000256" key="13">
    <source>
        <dbReference type="SAM" id="Phobius"/>
    </source>
</evidence>
<feature type="region of interest" description="Disordered" evidence="12">
    <location>
        <begin position="67"/>
        <end position="92"/>
    </location>
</feature>
<evidence type="ECO:0000256" key="8">
    <source>
        <dbReference type="ARBA" id="ARBA00023170"/>
    </source>
</evidence>
<dbReference type="GO" id="GO:0034220">
    <property type="term" value="P:monoatomic ion transmembrane transport"/>
    <property type="evidence" value="ECO:0007669"/>
    <property type="project" value="UniProtKB-KW"/>
</dbReference>
<keyword evidence="4 13" id="KW-0812">Transmembrane</keyword>